<evidence type="ECO:0000313" key="1">
    <source>
        <dbReference type="EMBL" id="MEW9307700.1"/>
    </source>
</evidence>
<accession>A0ABV3PPX9</accession>
<protein>
    <submittedName>
        <fullName evidence="1">Uncharacterized protein</fullName>
    </submittedName>
</protein>
<dbReference type="Proteomes" id="UP001555786">
    <property type="component" value="Unassembled WGS sequence"/>
</dbReference>
<comment type="caution">
    <text evidence="1">The sequence shown here is derived from an EMBL/GenBank/DDBJ whole genome shotgun (WGS) entry which is preliminary data.</text>
</comment>
<sequence>MSKLDFCIPSELFVKSKSTGWTRNSVKYRRFDSLASAVKFAVDEYGANLNGVSIHTDTSEYTGSAIRSLYDDEHYPLKGKHAVQAGAKNTSRSASGEPGPTCHKFGIGDTVVYLRPGLVGQSGYYEIVNILPVENAEPAYRIRSKSERHLRAVKEHEIARA</sequence>
<name>A0ABV3PPX9_9HYPH</name>
<proteinExistence type="predicted"/>
<dbReference type="EMBL" id="JBFNQD010000006">
    <property type="protein sequence ID" value="MEW9307700.1"/>
    <property type="molecule type" value="Genomic_DNA"/>
</dbReference>
<keyword evidence="2" id="KW-1185">Reference proteome</keyword>
<gene>
    <name evidence="1" type="ORF">ABXS05_19255</name>
</gene>
<organism evidence="1 2">
    <name type="scientific">Labrys neptuniae</name>
    <dbReference type="NCBI Taxonomy" id="376174"/>
    <lineage>
        <taxon>Bacteria</taxon>
        <taxon>Pseudomonadati</taxon>
        <taxon>Pseudomonadota</taxon>
        <taxon>Alphaproteobacteria</taxon>
        <taxon>Hyphomicrobiales</taxon>
        <taxon>Xanthobacteraceae</taxon>
        <taxon>Labrys</taxon>
    </lineage>
</organism>
<reference evidence="1 2" key="1">
    <citation type="submission" date="2024-07" db="EMBL/GenBank/DDBJ databases">
        <title>Description of Labrys sedimenti sp. nov., isolated from a diclofenac-degrading enrichment culture.</title>
        <authorList>
            <person name="Tancsics A."/>
            <person name="Csepanyi A."/>
        </authorList>
    </citation>
    <scope>NUCLEOTIDE SEQUENCE [LARGE SCALE GENOMIC DNA]</scope>
    <source>
        <strain evidence="1 2">LMG 23578</strain>
    </source>
</reference>
<dbReference type="RefSeq" id="WP_367625049.1">
    <property type="nucleotide sequence ID" value="NZ_JBFNQD010000006.1"/>
</dbReference>
<evidence type="ECO:0000313" key="2">
    <source>
        <dbReference type="Proteomes" id="UP001555786"/>
    </source>
</evidence>